<accession>A0ABS4TVA3</accession>
<comment type="caution">
    <text evidence="1">The sequence shown here is derived from an EMBL/GenBank/DDBJ whole genome shotgun (WGS) entry which is preliminary data.</text>
</comment>
<organism evidence="1 2">
    <name type="scientific">Kibdelosporangium banguiense</name>
    <dbReference type="NCBI Taxonomy" id="1365924"/>
    <lineage>
        <taxon>Bacteria</taxon>
        <taxon>Bacillati</taxon>
        <taxon>Actinomycetota</taxon>
        <taxon>Actinomycetes</taxon>
        <taxon>Pseudonocardiales</taxon>
        <taxon>Pseudonocardiaceae</taxon>
        <taxon>Kibdelosporangium</taxon>
    </lineage>
</organism>
<reference evidence="1 2" key="1">
    <citation type="submission" date="2021-03" db="EMBL/GenBank/DDBJ databases">
        <title>Sequencing the genomes of 1000 actinobacteria strains.</title>
        <authorList>
            <person name="Klenk H.-P."/>
        </authorList>
    </citation>
    <scope>NUCLEOTIDE SEQUENCE [LARGE SCALE GENOMIC DNA]</scope>
    <source>
        <strain evidence="1 2">DSM 46670</strain>
    </source>
</reference>
<sequence length="30" mass="3292">MLDRLDLLADAVGQQHLRVRQTVVESLSAG</sequence>
<protein>
    <submittedName>
        <fullName evidence="1">Uncharacterized protein</fullName>
    </submittedName>
</protein>
<proteinExistence type="predicted"/>
<evidence type="ECO:0000313" key="1">
    <source>
        <dbReference type="EMBL" id="MBP2328354.1"/>
    </source>
</evidence>
<keyword evidence="2" id="KW-1185">Reference proteome</keyword>
<dbReference type="Proteomes" id="UP001519332">
    <property type="component" value="Unassembled WGS sequence"/>
</dbReference>
<dbReference type="EMBL" id="JAGINW010000001">
    <property type="protein sequence ID" value="MBP2328354.1"/>
    <property type="molecule type" value="Genomic_DNA"/>
</dbReference>
<name>A0ABS4TVA3_9PSEU</name>
<evidence type="ECO:0000313" key="2">
    <source>
        <dbReference type="Proteomes" id="UP001519332"/>
    </source>
</evidence>
<gene>
    <name evidence="1" type="ORF">JOF56_008739</name>
</gene>